<dbReference type="Pfam" id="PF00096">
    <property type="entry name" value="zf-C2H2"/>
    <property type="match status" value="4"/>
</dbReference>
<proteinExistence type="inferred from homology"/>
<feature type="domain" description="C2H2-type" evidence="9">
    <location>
        <begin position="241"/>
        <end position="271"/>
    </location>
</feature>
<dbReference type="GeneID" id="106465111"/>
<dbReference type="PANTHER" id="PTHR24388">
    <property type="entry name" value="ZINC FINGER PROTEIN"/>
    <property type="match status" value="1"/>
</dbReference>
<accession>A0ABM1BF66</accession>
<reference evidence="11" key="1">
    <citation type="submission" date="2025-08" db="UniProtKB">
        <authorList>
            <consortium name="RefSeq"/>
        </authorList>
    </citation>
    <scope>IDENTIFICATION</scope>
    <source>
        <tissue evidence="11">Muscle</tissue>
    </source>
</reference>
<keyword evidence="5" id="KW-0539">Nucleus</keyword>
<feature type="domain" description="C2H2-type" evidence="9">
    <location>
        <begin position="185"/>
        <end position="212"/>
    </location>
</feature>
<dbReference type="PANTHER" id="PTHR24388:SF100">
    <property type="entry name" value="ZINC FINGER PROTEIN 423"/>
    <property type="match status" value="1"/>
</dbReference>
<dbReference type="InterPro" id="IPR013087">
    <property type="entry name" value="Znf_C2H2_type"/>
</dbReference>
<keyword evidence="1" id="KW-0479">Metal-binding</keyword>
<gene>
    <name evidence="11" type="primary">LOC106465111</name>
</gene>
<evidence type="ECO:0000256" key="4">
    <source>
        <dbReference type="ARBA" id="ARBA00022833"/>
    </source>
</evidence>
<protein>
    <submittedName>
        <fullName evidence="11">Zinc finger protein SNAI2-like</fullName>
    </submittedName>
</protein>
<evidence type="ECO:0000256" key="1">
    <source>
        <dbReference type="ARBA" id="ARBA00022723"/>
    </source>
</evidence>
<dbReference type="Gene3D" id="3.30.160.60">
    <property type="entry name" value="Classic Zinc Finger"/>
    <property type="match status" value="4"/>
</dbReference>
<evidence type="ECO:0000256" key="6">
    <source>
        <dbReference type="ARBA" id="ARBA00037948"/>
    </source>
</evidence>
<dbReference type="InterPro" id="IPR036236">
    <property type="entry name" value="Znf_C2H2_sf"/>
</dbReference>
<evidence type="ECO:0000256" key="2">
    <source>
        <dbReference type="ARBA" id="ARBA00022737"/>
    </source>
</evidence>
<name>A0ABM1BF66_LIMPO</name>
<feature type="domain" description="C2H2-type" evidence="9">
    <location>
        <begin position="128"/>
        <end position="155"/>
    </location>
</feature>
<feature type="region of interest" description="Disordered" evidence="8">
    <location>
        <begin position="275"/>
        <end position="305"/>
    </location>
</feature>
<keyword evidence="10" id="KW-1185">Reference proteome</keyword>
<dbReference type="InterPro" id="IPR050527">
    <property type="entry name" value="Snail/Krueppel_Znf"/>
</dbReference>
<evidence type="ECO:0000256" key="7">
    <source>
        <dbReference type="PROSITE-ProRule" id="PRU00042"/>
    </source>
</evidence>
<dbReference type="Proteomes" id="UP000694941">
    <property type="component" value="Unplaced"/>
</dbReference>
<feature type="region of interest" description="Disordered" evidence="8">
    <location>
        <begin position="9"/>
        <end position="38"/>
    </location>
</feature>
<evidence type="ECO:0000259" key="9">
    <source>
        <dbReference type="PROSITE" id="PS50157"/>
    </source>
</evidence>
<evidence type="ECO:0000313" key="10">
    <source>
        <dbReference type="Proteomes" id="UP000694941"/>
    </source>
</evidence>
<feature type="domain" description="C2H2-type" evidence="9">
    <location>
        <begin position="213"/>
        <end position="240"/>
    </location>
</feature>
<dbReference type="PROSITE" id="PS00028">
    <property type="entry name" value="ZINC_FINGER_C2H2_1"/>
    <property type="match status" value="4"/>
</dbReference>
<evidence type="ECO:0000313" key="11">
    <source>
        <dbReference type="RefSeq" id="XP_013780761.2"/>
    </source>
</evidence>
<sequence length="305" mass="34566">MPRAFLIRRHSPSLDPDDINGPRDNSPERCVSTAEADSSTSIAEMSVPLKPASPKSPAYLSRLLDYSIPLPLMPYFREEQKEPLSLTVDHIPSTYKADHVDVETTRPLEDVIFQEHLVVSEMKLAISHSCSDCGKVYSTSSNLARHRQTHRNVADKKARKCPHCQKVYVSMPAYSMHVRTHSQGCQCVYCGKCFSRPWLLQGHIRTHTGEKPFLCPICNKAFADKSNLRAHIQTHSSTKPYICQRCGKAFALKSYLYKHEESSCMRLNRQQKLSRGSNRYSSQEVLSKEQSFTPSPEASSQLLHE</sequence>
<evidence type="ECO:0000256" key="5">
    <source>
        <dbReference type="ARBA" id="ARBA00023242"/>
    </source>
</evidence>
<keyword evidence="3 7" id="KW-0863">Zinc-finger</keyword>
<dbReference type="RefSeq" id="XP_013780761.2">
    <property type="nucleotide sequence ID" value="XM_013925307.2"/>
</dbReference>
<organism evidence="10 11">
    <name type="scientific">Limulus polyphemus</name>
    <name type="common">Atlantic horseshoe crab</name>
    <dbReference type="NCBI Taxonomy" id="6850"/>
    <lineage>
        <taxon>Eukaryota</taxon>
        <taxon>Metazoa</taxon>
        <taxon>Ecdysozoa</taxon>
        <taxon>Arthropoda</taxon>
        <taxon>Chelicerata</taxon>
        <taxon>Merostomata</taxon>
        <taxon>Xiphosura</taxon>
        <taxon>Limulidae</taxon>
        <taxon>Limulus</taxon>
    </lineage>
</organism>
<keyword evidence="2" id="KW-0677">Repeat</keyword>
<dbReference type="PROSITE" id="PS50157">
    <property type="entry name" value="ZINC_FINGER_C2H2_2"/>
    <property type="match status" value="4"/>
</dbReference>
<evidence type="ECO:0000256" key="8">
    <source>
        <dbReference type="SAM" id="MobiDB-lite"/>
    </source>
</evidence>
<dbReference type="SUPFAM" id="SSF57667">
    <property type="entry name" value="beta-beta-alpha zinc fingers"/>
    <property type="match status" value="3"/>
</dbReference>
<dbReference type="SMART" id="SM00355">
    <property type="entry name" value="ZnF_C2H2"/>
    <property type="match status" value="5"/>
</dbReference>
<keyword evidence="4" id="KW-0862">Zinc</keyword>
<comment type="similarity">
    <text evidence="6">Belongs to the snail C2H2-type zinc-finger protein family.</text>
</comment>
<evidence type="ECO:0000256" key="3">
    <source>
        <dbReference type="ARBA" id="ARBA00022771"/>
    </source>
</evidence>